<evidence type="ECO:0000259" key="2">
    <source>
        <dbReference type="Pfam" id="PF10021"/>
    </source>
</evidence>
<dbReference type="PANTHER" id="PTHR35596:SF1">
    <property type="entry name" value="MICROBIAL-TYPE PARG CATALYTIC DOMAIN-CONTAINING PROTEIN"/>
    <property type="match status" value="1"/>
</dbReference>
<gene>
    <name evidence="4" type="ORF">Ptr86124_000772</name>
    <name evidence="3" type="ORF">PtrM4_008400</name>
</gene>
<feature type="region of interest" description="Disordered" evidence="1">
    <location>
        <begin position="18"/>
        <end position="42"/>
    </location>
</feature>
<feature type="compositionally biased region" description="Low complexity" evidence="1">
    <location>
        <begin position="18"/>
        <end position="37"/>
    </location>
</feature>
<feature type="domain" description="Microbial-type PARG catalytic" evidence="2">
    <location>
        <begin position="50"/>
        <end position="149"/>
    </location>
</feature>
<dbReference type="PANTHER" id="PTHR35596">
    <property type="entry name" value="DUF2263 DOMAIN-CONTAINING PROTEIN"/>
    <property type="match status" value="1"/>
</dbReference>
<protein>
    <recommendedName>
        <fullName evidence="2">Microbial-type PARG catalytic domain-containing protein</fullName>
    </recommendedName>
</protein>
<dbReference type="InterPro" id="IPR012664">
    <property type="entry name" value="CHP02452"/>
</dbReference>
<keyword evidence="5" id="KW-1185">Reference proteome</keyword>
<dbReference type="NCBIfam" id="TIGR02452">
    <property type="entry name" value="TIGR02452 family protein"/>
    <property type="match status" value="1"/>
</dbReference>
<name>A0A2W1CYF7_9PLEO</name>
<dbReference type="EMBL" id="NRDI02000001">
    <property type="protein sequence ID" value="KAI1520404.1"/>
    <property type="molecule type" value="Genomic_DNA"/>
</dbReference>
<reference evidence="5" key="4">
    <citation type="journal article" date="2022" name="Microb. Genom.">
        <title>A global pangenome for the wheat fungal pathogen Pyrenophora tritici-repentis and prediction of effector protein structural homology.</title>
        <authorList>
            <person name="Moolhuijzen P.M."/>
            <person name="See P.T."/>
            <person name="Shi G."/>
            <person name="Powell H.R."/>
            <person name="Cockram J."/>
            <person name="Jorgensen L.N."/>
            <person name="Benslimane H."/>
            <person name="Strelkov S.E."/>
            <person name="Turner J."/>
            <person name="Liu Z."/>
            <person name="Moffat C.S."/>
        </authorList>
    </citation>
    <scope>NUCLEOTIDE SEQUENCE [LARGE SCALE GENOMIC DNA]</scope>
</reference>
<comment type="caution">
    <text evidence="4">The sequence shown here is derived from an EMBL/GenBank/DDBJ whole genome shotgun (WGS) entry which is preliminary data.</text>
</comment>
<evidence type="ECO:0000313" key="4">
    <source>
        <dbReference type="EMBL" id="KAI1520404.1"/>
    </source>
</evidence>
<evidence type="ECO:0000256" key="1">
    <source>
        <dbReference type="SAM" id="MobiDB-lite"/>
    </source>
</evidence>
<accession>A0A2W1CYF7</accession>
<dbReference type="EMBL" id="NQIK02000001">
    <property type="protein sequence ID" value="KAF7576600.1"/>
    <property type="molecule type" value="Genomic_DNA"/>
</dbReference>
<dbReference type="OMA" id="AHRDPFY"/>
<dbReference type="Gene3D" id="3.40.220.10">
    <property type="entry name" value="Leucine Aminopeptidase, subunit E, domain 1"/>
    <property type="match status" value="1"/>
</dbReference>
<dbReference type="InterPro" id="IPR019261">
    <property type="entry name" value="PARG_cat_microbial"/>
</dbReference>
<evidence type="ECO:0000313" key="5">
    <source>
        <dbReference type="Proteomes" id="UP000249757"/>
    </source>
</evidence>
<dbReference type="OrthoDB" id="9985428at2759"/>
<dbReference type="Pfam" id="PF10021">
    <property type="entry name" value="PARG_cat_microb"/>
    <property type="match status" value="1"/>
</dbReference>
<evidence type="ECO:0000313" key="3">
    <source>
        <dbReference type="EMBL" id="KAF7576600.1"/>
    </source>
</evidence>
<dbReference type="InterPro" id="IPR043472">
    <property type="entry name" value="Macro_dom-like"/>
</dbReference>
<dbReference type="SUPFAM" id="SSF52949">
    <property type="entry name" value="Macro domain-like"/>
    <property type="match status" value="1"/>
</dbReference>
<organism evidence="4 5">
    <name type="scientific">Pyrenophora tritici-repentis</name>
    <dbReference type="NCBI Taxonomy" id="45151"/>
    <lineage>
        <taxon>Eukaryota</taxon>
        <taxon>Fungi</taxon>
        <taxon>Dikarya</taxon>
        <taxon>Ascomycota</taxon>
        <taxon>Pezizomycotina</taxon>
        <taxon>Dothideomycetes</taxon>
        <taxon>Pleosporomycetidae</taxon>
        <taxon>Pleosporales</taxon>
        <taxon>Pleosporineae</taxon>
        <taxon>Pleosporaceae</taxon>
        <taxon>Pyrenophora</taxon>
    </lineage>
</organism>
<dbReference type="Proteomes" id="UP000245464">
    <property type="component" value="Chromosome 1"/>
</dbReference>
<dbReference type="AlphaFoldDB" id="A0A2W1CYF7"/>
<reference evidence="4" key="3">
    <citation type="journal article" date="2022" name="bioRxiv">
        <title>A global pangenome for the wheat fungal pathogen Pyrenophora tritici-repentis and prediction of effector protein structural homology.</title>
        <authorList>
            <person name="Moolhuijzen P."/>
            <person name="See P.T."/>
            <person name="Shi G."/>
            <person name="Powell H.R."/>
            <person name="Cockram J."/>
            <person name="Jorgensen L.N."/>
            <person name="Benslimane H."/>
            <person name="Strelkov S.E."/>
            <person name="Turner J."/>
            <person name="Liu Z."/>
            <person name="Moffat C.S."/>
        </authorList>
    </citation>
    <scope>NUCLEOTIDE SEQUENCE</scope>
    <source>
        <strain evidence="4">86-124</strain>
    </source>
</reference>
<proteinExistence type="predicted"/>
<dbReference type="Proteomes" id="UP000249757">
    <property type="component" value="Unassembled WGS sequence"/>
</dbReference>
<sequence length="274" mass="29603">MLDLATLRKICEDTITRSPTITSTTPSSSLTSTFIPSQLPPLTRTSPAYPNLTLTTPIKIYNSDSFALARVLDANSPNASKGKTGVLNLASDETPGGGWRYTLSKTQEEALCYSSTLYATLHPDWYPWPNTGPGSCAGIVSPGVVVFRDTLDNDLVELPESERHVVVVITVAAPRFPGLDRPGEAFAKEEDLRDLREKILLVLRMAAGEGVTRLVLGAMGCGAYGCPPGVVAREMKRALQDGEFEGWFESVAFAVYAAGAKGKKNLEVFKQVFE</sequence>
<reference evidence="4" key="2">
    <citation type="submission" date="2021-05" db="EMBL/GenBank/DDBJ databases">
        <authorList>
            <person name="Moolhuijzen P.M."/>
            <person name="Moffat C.S."/>
        </authorList>
    </citation>
    <scope>NUCLEOTIDE SEQUENCE</scope>
    <source>
        <strain evidence="4">86-124</strain>
    </source>
</reference>
<reference evidence="3" key="1">
    <citation type="journal article" date="2018" name="BMC Genomics">
        <title>Comparative genomics of the wheat fungal pathogen Pyrenophora tritici-repentis reveals chromosomal variations and genome plasticity.</title>
        <authorList>
            <person name="Moolhuijzen P."/>
            <person name="See P.T."/>
            <person name="Hane J.K."/>
            <person name="Shi G."/>
            <person name="Liu Z."/>
            <person name="Oliver R.P."/>
            <person name="Moffat C.S."/>
        </authorList>
    </citation>
    <scope>NUCLEOTIDE SEQUENCE [LARGE SCALE GENOMIC DNA]</scope>
    <source>
        <strain evidence="3">M4</strain>
    </source>
</reference>